<name>A0A177G787_9PROT</name>
<keyword evidence="1" id="KW-1133">Transmembrane helix</keyword>
<evidence type="ECO:0000313" key="3">
    <source>
        <dbReference type="Proteomes" id="UP000077349"/>
    </source>
</evidence>
<accession>A0A177G787</accession>
<feature type="transmembrane region" description="Helical" evidence="1">
    <location>
        <begin position="160"/>
        <end position="180"/>
    </location>
</feature>
<dbReference type="EMBL" id="LVHD01000018">
    <property type="protein sequence ID" value="OAG76162.1"/>
    <property type="molecule type" value="Genomic_DNA"/>
</dbReference>
<dbReference type="Proteomes" id="UP000077349">
    <property type="component" value="Unassembled WGS sequence"/>
</dbReference>
<proteinExistence type="predicted"/>
<reference evidence="2 3" key="1">
    <citation type="submission" date="2016-03" db="EMBL/GenBank/DDBJ databases">
        <title>Draft genome sequence of Acetobacter malorum CECT 7742, a strain isolated from strawberry vinegar.</title>
        <authorList>
            <person name="Sainz F."/>
            <person name="Mas A."/>
            <person name="Torija M.J."/>
        </authorList>
    </citation>
    <scope>NUCLEOTIDE SEQUENCE [LARGE SCALE GENOMIC DNA]</scope>
    <source>
        <strain evidence="2 3">CECT 7742</strain>
    </source>
</reference>
<comment type="caution">
    <text evidence="2">The sequence shown here is derived from an EMBL/GenBank/DDBJ whole genome shotgun (WGS) entry which is preliminary data.</text>
</comment>
<dbReference type="AlphaFoldDB" id="A0A177G787"/>
<evidence type="ECO:0000313" key="2">
    <source>
        <dbReference type="EMBL" id="OAG76162.1"/>
    </source>
</evidence>
<sequence>MILARMWTPVTFDGITPNRPGGQFFLAETLAKRPEVFEKLGVALALVPHGFALPGSEALAPENRMQLIYADPTADMYRLPHAAPYFEAGSGCSVQAHTQTEAQTQCAAPSFLIRRELMMAGWTASVNGQTVVPTVEDGLFELIPLPAGQAAIRFSFTPPFMAWGWAGFLAGLALLALGFAGGRQMRGDVVALHAVGAVARRG</sequence>
<organism evidence="2 3">
    <name type="scientific">Acetobacter malorum</name>
    <dbReference type="NCBI Taxonomy" id="178901"/>
    <lineage>
        <taxon>Bacteria</taxon>
        <taxon>Pseudomonadati</taxon>
        <taxon>Pseudomonadota</taxon>
        <taxon>Alphaproteobacteria</taxon>
        <taxon>Acetobacterales</taxon>
        <taxon>Acetobacteraceae</taxon>
        <taxon>Acetobacter</taxon>
    </lineage>
</organism>
<keyword evidence="1" id="KW-0812">Transmembrane</keyword>
<keyword evidence="1" id="KW-0472">Membrane</keyword>
<protein>
    <submittedName>
        <fullName evidence="2">Uncharacterized protein</fullName>
    </submittedName>
</protein>
<dbReference type="PATRIC" id="fig|178901.16.peg.2057"/>
<gene>
    <name evidence="2" type="ORF">Amal_01933</name>
</gene>
<evidence type="ECO:0000256" key="1">
    <source>
        <dbReference type="SAM" id="Phobius"/>
    </source>
</evidence>